<gene>
    <name evidence="3" type="ORF">GCM10010358_44890</name>
</gene>
<proteinExistence type="predicted"/>
<protein>
    <submittedName>
        <fullName evidence="3">ABC transporter</fullName>
    </submittedName>
</protein>
<accession>A0A918U3J8</accession>
<dbReference type="RefSeq" id="WP_190192074.1">
    <property type="nucleotide sequence ID" value="NZ_BMVU01000022.1"/>
</dbReference>
<dbReference type="Proteomes" id="UP000619244">
    <property type="component" value="Unassembled WGS sequence"/>
</dbReference>
<feature type="transmembrane region" description="Helical" evidence="2">
    <location>
        <begin position="171"/>
        <end position="189"/>
    </location>
</feature>
<comment type="caution">
    <text evidence="3">The sequence shown here is derived from an EMBL/GenBank/DDBJ whole genome shotgun (WGS) entry which is preliminary data.</text>
</comment>
<feature type="transmembrane region" description="Helical" evidence="2">
    <location>
        <begin position="94"/>
        <end position="111"/>
    </location>
</feature>
<evidence type="ECO:0000313" key="3">
    <source>
        <dbReference type="EMBL" id="GGX85680.1"/>
    </source>
</evidence>
<keyword evidence="4" id="KW-1185">Reference proteome</keyword>
<sequence>MTTMPPTPAAPAPAPTGPEPAGGRPRAVLALARFETRELLLQIPVLASLLLYVATAAWQLYSGHEGWRTVPGREGMADYPALQDADRGTQGDCLLLGVALFVCANRAVLRSRRSGTDRHFDVLVVEPWRRTVAHALSVVPFAAFTALVVAVRFGRAALRPGAVGDGSLSELAAGPLAVLLFGVAGVLLARLVPSAWGAPLFVIALYVAVASLLVLTEGAHWAEWLFPTVSESGADPLPSDLLGRPAAWHALYLAGLTGTLLGAAVLRGGGRTPRIKALTALALAAMVTGIAGQSPAASPELDAARARVSLHPERYETCTTRGATVYCALPEWTGRTDDWAEAVERVRSLAGGDAAGRRLTVRQRVEARYGPENDPTYPPLSAPGEVTVLTRWGGTRVPEFAAGLASVLVAGDEKAGGEVCDGRMVTVMWLALGAAPDPTAALRSVRLDDGVTGSAYVLTPTDGLHMDAAQTTVVRELLARPRDSVTAAVRTHWTDLTAPGVSTSRVAELLDVSLPEGTGAGDPCDV</sequence>
<evidence type="ECO:0000313" key="4">
    <source>
        <dbReference type="Proteomes" id="UP000619244"/>
    </source>
</evidence>
<keyword evidence="2" id="KW-0472">Membrane</keyword>
<feature type="transmembrane region" description="Helical" evidence="2">
    <location>
        <begin position="246"/>
        <end position="266"/>
    </location>
</feature>
<feature type="region of interest" description="Disordered" evidence="1">
    <location>
        <begin position="1"/>
        <end position="23"/>
    </location>
</feature>
<feature type="transmembrane region" description="Helical" evidence="2">
    <location>
        <begin position="196"/>
        <end position="215"/>
    </location>
</feature>
<keyword evidence="2" id="KW-1133">Transmembrane helix</keyword>
<evidence type="ECO:0000256" key="2">
    <source>
        <dbReference type="SAM" id="Phobius"/>
    </source>
</evidence>
<dbReference type="EMBL" id="BMVU01000022">
    <property type="protein sequence ID" value="GGX85680.1"/>
    <property type="molecule type" value="Genomic_DNA"/>
</dbReference>
<feature type="transmembrane region" description="Helical" evidence="2">
    <location>
        <begin position="39"/>
        <end position="61"/>
    </location>
</feature>
<keyword evidence="2" id="KW-0812">Transmembrane</keyword>
<dbReference type="AlphaFoldDB" id="A0A918U3J8"/>
<reference evidence="3" key="2">
    <citation type="submission" date="2020-09" db="EMBL/GenBank/DDBJ databases">
        <authorList>
            <person name="Sun Q."/>
            <person name="Ohkuma M."/>
        </authorList>
    </citation>
    <scope>NUCLEOTIDE SEQUENCE</scope>
    <source>
        <strain evidence="3">JCM 4790</strain>
    </source>
</reference>
<feature type="transmembrane region" description="Helical" evidence="2">
    <location>
        <begin position="132"/>
        <end position="151"/>
    </location>
</feature>
<name>A0A918U3J8_9ACTN</name>
<reference evidence="3" key="1">
    <citation type="journal article" date="2014" name="Int. J. Syst. Evol. Microbiol.">
        <title>Complete genome sequence of Corynebacterium casei LMG S-19264T (=DSM 44701T), isolated from a smear-ripened cheese.</title>
        <authorList>
            <consortium name="US DOE Joint Genome Institute (JGI-PGF)"/>
            <person name="Walter F."/>
            <person name="Albersmeier A."/>
            <person name="Kalinowski J."/>
            <person name="Ruckert C."/>
        </authorList>
    </citation>
    <scope>NUCLEOTIDE SEQUENCE</scope>
    <source>
        <strain evidence="3">JCM 4790</strain>
    </source>
</reference>
<organism evidence="3 4">
    <name type="scientific">Streptomyces minutiscleroticus</name>
    <dbReference type="NCBI Taxonomy" id="68238"/>
    <lineage>
        <taxon>Bacteria</taxon>
        <taxon>Bacillati</taxon>
        <taxon>Actinomycetota</taxon>
        <taxon>Actinomycetes</taxon>
        <taxon>Kitasatosporales</taxon>
        <taxon>Streptomycetaceae</taxon>
        <taxon>Streptomyces</taxon>
    </lineage>
</organism>
<feature type="transmembrane region" description="Helical" evidence="2">
    <location>
        <begin position="278"/>
        <end position="297"/>
    </location>
</feature>
<evidence type="ECO:0000256" key="1">
    <source>
        <dbReference type="SAM" id="MobiDB-lite"/>
    </source>
</evidence>
<feature type="compositionally biased region" description="Pro residues" evidence="1">
    <location>
        <begin position="1"/>
        <end position="18"/>
    </location>
</feature>